<dbReference type="SUPFAM" id="SSF53756">
    <property type="entry name" value="UDP-Glycosyltransferase/glycogen phosphorylase"/>
    <property type="match status" value="1"/>
</dbReference>
<protein>
    <submittedName>
        <fullName evidence="2">Glycosyl transferase, group 1 family protein</fullName>
    </submittedName>
</protein>
<proteinExistence type="predicted"/>
<dbReference type="InterPro" id="IPR050194">
    <property type="entry name" value="Glycosyltransferase_grp1"/>
</dbReference>
<dbReference type="Gene3D" id="3.40.50.2000">
    <property type="entry name" value="Glycogen Phosphorylase B"/>
    <property type="match status" value="2"/>
</dbReference>
<dbReference type="AlphaFoldDB" id="B0BZK0"/>
<dbReference type="CAZy" id="GT4">
    <property type="family name" value="Glycosyltransferase Family 4"/>
</dbReference>
<evidence type="ECO:0000313" key="3">
    <source>
        <dbReference type="Proteomes" id="UP000000268"/>
    </source>
</evidence>
<dbReference type="PANTHER" id="PTHR45947">
    <property type="entry name" value="SULFOQUINOVOSYL TRANSFERASE SQD2"/>
    <property type="match status" value="1"/>
</dbReference>
<evidence type="ECO:0000259" key="1">
    <source>
        <dbReference type="Pfam" id="PF00534"/>
    </source>
</evidence>
<dbReference type="InterPro" id="IPR001296">
    <property type="entry name" value="Glyco_trans_1"/>
</dbReference>
<keyword evidence="2" id="KW-0808">Transferase</keyword>
<keyword evidence="3" id="KW-1185">Reference proteome</keyword>
<reference evidence="2 3" key="1">
    <citation type="journal article" date="2008" name="Proc. Natl. Acad. Sci. U.S.A.">
        <title>Niche adaptation and genome expansion in the chlorophyll d-producing cyanobacterium Acaryochloris marina.</title>
        <authorList>
            <person name="Swingley W.D."/>
            <person name="Chen M."/>
            <person name="Cheung P.C."/>
            <person name="Conrad A.L."/>
            <person name="Dejesa L.C."/>
            <person name="Hao J."/>
            <person name="Honchak B.M."/>
            <person name="Karbach L.E."/>
            <person name="Kurdoglu A."/>
            <person name="Lahiri S."/>
            <person name="Mastrian S.D."/>
            <person name="Miyashita H."/>
            <person name="Page L."/>
            <person name="Ramakrishna P."/>
            <person name="Satoh S."/>
            <person name="Sattley W.M."/>
            <person name="Shimada Y."/>
            <person name="Taylor H.L."/>
            <person name="Tomo T."/>
            <person name="Tsuchiya T."/>
            <person name="Wang Z.T."/>
            <person name="Raymond J."/>
            <person name="Mimuro M."/>
            <person name="Blankenship R.E."/>
            <person name="Touchman J.W."/>
        </authorList>
    </citation>
    <scope>NUCLEOTIDE SEQUENCE [LARGE SCALE GENOMIC DNA]</scope>
    <source>
        <strain evidence="3">MBIC 11017</strain>
    </source>
</reference>
<dbReference type="EMBL" id="CP000828">
    <property type="protein sequence ID" value="ABW30745.1"/>
    <property type="molecule type" value="Genomic_DNA"/>
</dbReference>
<dbReference type="PANTHER" id="PTHR45947:SF3">
    <property type="entry name" value="SULFOQUINOVOSYL TRANSFERASE SQD2"/>
    <property type="match status" value="1"/>
</dbReference>
<gene>
    <name evidence="2" type="ordered locus">AM1_5800</name>
</gene>
<dbReference type="STRING" id="329726.AM1_5800"/>
<feature type="domain" description="Glycosyl transferase family 1" evidence="1">
    <location>
        <begin position="229"/>
        <end position="386"/>
    </location>
</feature>
<dbReference type="Proteomes" id="UP000000268">
    <property type="component" value="Chromosome"/>
</dbReference>
<dbReference type="HOGENOM" id="CLU_631527_0_0_3"/>
<dbReference type="GO" id="GO:0016757">
    <property type="term" value="F:glycosyltransferase activity"/>
    <property type="evidence" value="ECO:0007669"/>
    <property type="project" value="InterPro"/>
</dbReference>
<dbReference type="eggNOG" id="COG0438">
    <property type="taxonomic scope" value="Bacteria"/>
</dbReference>
<dbReference type="OrthoDB" id="9802525at2"/>
<accession>B0BZK0</accession>
<dbReference type="RefSeq" id="WP_012165958.1">
    <property type="nucleotide sequence ID" value="NC_009925.1"/>
</dbReference>
<dbReference type="Pfam" id="PF00534">
    <property type="entry name" value="Glycos_transf_1"/>
    <property type="match status" value="1"/>
</dbReference>
<sequence length="423" mass="47290">MVSVGVFIDLRWHQAAGGHVKCWESFAKAAATLPEELTLSLHFLGDQEQVIELAPNVRYILHPPRFSTERLTFLKDVPGHTDIAPSNPSLIPYLEKLDIVHITHPQFTFGKTAKRYCQQQGKPLIASIHTDTPEYSRIYTEQALEKLFGQGWLNQLLSQQLQIPRRYKQLMVARQKRYWQSCAHVLTAQPSDFGVVNTVLPKSHISHLRRGIDKELFHPQHRDRSWLEQTYNIPPGKFLLLFVGRLDACKNILTFAQAVKVLLDQGLPVHALVVGQGSSDQEVQAILGDHVTLTGTINHDQLGPIFASADLFVFPSQTETIGNVIVEAKASGLPVIISSHGGAYQSVQASGEDGVVIEDDLPETWAGAIATLYHDPDQLAQMKQATLAHIDQHWPTWLEVLQNDLLPVWQAVASIPDRVTKRP</sequence>
<name>B0BZK0_ACAM1</name>
<dbReference type="KEGG" id="amr:AM1_5800"/>
<evidence type="ECO:0000313" key="2">
    <source>
        <dbReference type="EMBL" id="ABW30745.1"/>
    </source>
</evidence>
<organism evidence="2 3">
    <name type="scientific">Acaryochloris marina (strain MBIC 11017)</name>
    <dbReference type="NCBI Taxonomy" id="329726"/>
    <lineage>
        <taxon>Bacteria</taxon>
        <taxon>Bacillati</taxon>
        <taxon>Cyanobacteriota</taxon>
        <taxon>Cyanophyceae</taxon>
        <taxon>Acaryochloridales</taxon>
        <taxon>Acaryochloridaceae</taxon>
        <taxon>Acaryochloris</taxon>
    </lineage>
</organism>